<keyword evidence="2" id="KW-1185">Reference proteome</keyword>
<reference evidence="1 2" key="1">
    <citation type="journal article" date="2016" name="Int. J. Syst. Evol. Microbiol.">
        <title>Oceanobacillus halophilus sp. nov., a novel moderately halophilic bacterium from a hypersaline lake.</title>
        <authorList>
            <person name="Amoozegar M.A."/>
            <person name="Bagheri M."/>
            <person name="Makhdoumi A."/>
            <person name="Nikou M.M."/>
            <person name="Fazeli S.A.S."/>
            <person name="Schumann P."/>
            <person name="Sproer C."/>
            <person name="Sanchez-Porro C."/>
            <person name="Ventosa A."/>
        </authorList>
    </citation>
    <scope>NUCLEOTIDE SEQUENCE [LARGE SCALE GENOMIC DNA]</scope>
    <source>
        <strain evidence="1 2">DSM 23996</strain>
    </source>
</reference>
<organism evidence="1 2">
    <name type="scientific">Oceanobacillus halophilus</name>
    <dbReference type="NCBI Taxonomy" id="930130"/>
    <lineage>
        <taxon>Bacteria</taxon>
        <taxon>Bacillati</taxon>
        <taxon>Bacillota</taxon>
        <taxon>Bacilli</taxon>
        <taxon>Bacillales</taxon>
        <taxon>Bacillaceae</taxon>
        <taxon>Oceanobacillus</taxon>
    </lineage>
</organism>
<accession>A0A494ZVP3</accession>
<sequence length="184" mass="21012">MLLLLISLLLILLFIFTLFLKIYVTVNYSFKDYEQQLNVSISVYKFKIVNREIQLDELEERSFVQDFDFGSLSNEDSIVTTIRKVTRALNAILNKTKLHKLNWSSLIGTGEASSTGVVSGALWALKGTLIGIFAEKLILECKPKVEVNPRYQQEYVQTNLDCMVSIRIGKAIQALIKVRKTFKQ</sequence>
<dbReference type="AlphaFoldDB" id="A0A494ZVP3"/>
<protein>
    <submittedName>
        <fullName evidence="1">DUF2953 domain-containing protein</fullName>
    </submittedName>
</protein>
<dbReference type="Proteomes" id="UP000269301">
    <property type="component" value="Unassembled WGS sequence"/>
</dbReference>
<name>A0A494ZVP3_9BACI</name>
<dbReference type="Pfam" id="PF11167">
    <property type="entry name" value="DUF2953"/>
    <property type="match status" value="1"/>
</dbReference>
<evidence type="ECO:0000313" key="2">
    <source>
        <dbReference type="Proteomes" id="UP000269301"/>
    </source>
</evidence>
<evidence type="ECO:0000313" key="1">
    <source>
        <dbReference type="EMBL" id="RKQ30553.1"/>
    </source>
</evidence>
<gene>
    <name evidence="1" type="ORF">D8M06_15755</name>
</gene>
<comment type="caution">
    <text evidence="1">The sequence shown here is derived from an EMBL/GenBank/DDBJ whole genome shotgun (WGS) entry which is preliminary data.</text>
</comment>
<dbReference type="InterPro" id="IPR021338">
    <property type="entry name" value="DUF2953"/>
</dbReference>
<proteinExistence type="predicted"/>
<dbReference type="EMBL" id="RBZP01000017">
    <property type="protein sequence ID" value="RKQ30553.1"/>
    <property type="molecule type" value="Genomic_DNA"/>
</dbReference>